<keyword evidence="3" id="KW-1185">Reference proteome</keyword>
<protein>
    <recommendedName>
        <fullName evidence="4">DUF4179 domain-containing protein</fullName>
    </recommendedName>
</protein>
<proteinExistence type="predicted"/>
<keyword evidence="1" id="KW-1133">Transmembrane helix</keyword>
<organism evidence="2 3">
    <name type="scientific">Nonomuraea maheshkhaliensis</name>
    <dbReference type="NCBI Taxonomy" id="419590"/>
    <lineage>
        <taxon>Bacteria</taxon>
        <taxon>Bacillati</taxon>
        <taxon>Actinomycetota</taxon>
        <taxon>Actinomycetes</taxon>
        <taxon>Streptosporangiales</taxon>
        <taxon>Streptosporangiaceae</taxon>
        <taxon>Nonomuraea</taxon>
    </lineage>
</organism>
<comment type="caution">
    <text evidence="2">The sequence shown here is derived from an EMBL/GenBank/DDBJ whole genome shotgun (WGS) entry which is preliminary data.</text>
</comment>
<evidence type="ECO:0000313" key="3">
    <source>
        <dbReference type="Proteomes" id="UP001500064"/>
    </source>
</evidence>
<feature type="transmembrane region" description="Helical" evidence="1">
    <location>
        <begin position="46"/>
        <end position="69"/>
    </location>
</feature>
<keyword evidence="1" id="KW-0812">Transmembrane</keyword>
<evidence type="ECO:0000313" key="2">
    <source>
        <dbReference type="EMBL" id="GAA1625933.1"/>
    </source>
</evidence>
<accession>A0ABN2F3T9</accession>
<reference evidence="2 3" key="1">
    <citation type="journal article" date="2019" name="Int. J. Syst. Evol. Microbiol.">
        <title>The Global Catalogue of Microorganisms (GCM) 10K type strain sequencing project: providing services to taxonomists for standard genome sequencing and annotation.</title>
        <authorList>
            <consortium name="The Broad Institute Genomics Platform"/>
            <consortium name="The Broad Institute Genome Sequencing Center for Infectious Disease"/>
            <person name="Wu L."/>
            <person name="Ma J."/>
        </authorList>
    </citation>
    <scope>NUCLEOTIDE SEQUENCE [LARGE SCALE GENOMIC DNA]</scope>
    <source>
        <strain evidence="2 3">JCM 13929</strain>
    </source>
</reference>
<evidence type="ECO:0008006" key="4">
    <source>
        <dbReference type="Google" id="ProtNLM"/>
    </source>
</evidence>
<evidence type="ECO:0000256" key="1">
    <source>
        <dbReference type="SAM" id="Phobius"/>
    </source>
</evidence>
<dbReference type="EMBL" id="BAAAMU010000013">
    <property type="protein sequence ID" value="GAA1625933.1"/>
    <property type="molecule type" value="Genomic_DNA"/>
</dbReference>
<gene>
    <name evidence="2" type="ORF">GCM10009733_023250</name>
</gene>
<dbReference type="RefSeq" id="WP_346103917.1">
    <property type="nucleotide sequence ID" value="NZ_BAAAMU010000013.1"/>
</dbReference>
<dbReference type="Proteomes" id="UP001500064">
    <property type="component" value="Unassembled WGS sequence"/>
</dbReference>
<name>A0ABN2F3T9_9ACTN</name>
<sequence>MNEMSELVRLRREVPLPTPDALIAQEERLLTAMAAVPPAGRGRRGAVVVTGLLAAAALTAVAVLGPALISGYGLPTAYANSAIAIELRGDEYVATIKDPFADHARYTEAFRALGLDVALDLRPASPSGVGKVFRLGFSGTTEKDRIGGGLEPEGCSYGRPGCALTVTVSKGFSGRGVLYLGRPARAAEPYENNATAGAKGEALEGYDPDGRTVAEVLAETRERGLEVTFQIIEPAPDGNGFSMNPGKQSAEVGGHWIVWAAEPFRLGAVRLLVSEKRVARNPVHGN</sequence>
<keyword evidence="1" id="KW-0472">Membrane</keyword>